<keyword evidence="2" id="KW-1185">Reference proteome</keyword>
<evidence type="ECO:0000313" key="2">
    <source>
        <dbReference type="Proteomes" id="UP000821845"/>
    </source>
</evidence>
<reference evidence="1" key="1">
    <citation type="submission" date="2020-05" db="EMBL/GenBank/DDBJ databases">
        <title>Large-scale comparative analyses of tick genomes elucidate their genetic diversity and vector capacities.</title>
        <authorList>
            <person name="Jia N."/>
            <person name="Wang J."/>
            <person name="Shi W."/>
            <person name="Du L."/>
            <person name="Sun Y."/>
            <person name="Zhan W."/>
            <person name="Jiang J."/>
            <person name="Wang Q."/>
            <person name="Zhang B."/>
            <person name="Ji P."/>
            <person name="Sakyi L.B."/>
            <person name="Cui X."/>
            <person name="Yuan T."/>
            <person name="Jiang B."/>
            <person name="Yang W."/>
            <person name="Lam T.T.-Y."/>
            <person name="Chang Q."/>
            <person name="Ding S."/>
            <person name="Wang X."/>
            <person name="Zhu J."/>
            <person name="Ruan X."/>
            <person name="Zhao L."/>
            <person name="Wei J."/>
            <person name="Que T."/>
            <person name="Du C."/>
            <person name="Cheng J."/>
            <person name="Dai P."/>
            <person name="Han X."/>
            <person name="Huang E."/>
            <person name="Gao Y."/>
            <person name="Liu J."/>
            <person name="Shao H."/>
            <person name="Ye R."/>
            <person name="Li L."/>
            <person name="Wei W."/>
            <person name="Wang X."/>
            <person name="Wang C."/>
            <person name="Yang T."/>
            <person name="Huo Q."/>
            <person name="Li W."/>
            <person name="Guo W."/>
            <person name="Chen H."/>
            <person name="Zhou L."/>
            <person name="Ni X."/>
            <person name="Tian J."/>
            <person name="Zhou Y."/>
            <person name="Sheng Y."/>
            <person name="Liu T."/>
            <person name="Pan Y."/>
            <person name="Xia L."/>
            <person name="Li J."/>
            <person name="Zhao F."/>
            <person name="Cao W."/>
        </authorList>
    </citation>
    <scope>NUCLEOTIDE SEQUENCE</scope>
    <source>
        <strain evidence="1">Hyas-2018</strain>
    </source>
</reference>
<name>A0ACB7RJC1_HYAAI</name>
<protein>
    <submittedName>
        <fullName evidence="1">Uncharacterized protein</fullName>
    </submittedName>
</protein>
<accession>A0ACB7RJC1</accession>
<comment type="caution">
    <text evidence="1">The sequence shown here is derived from an EMBL/GenBank/DDBJ whole genome shotgun (WGS) entry which is preliminary data.</text>
</comment>
<gene>
    <name evidence="1" type="ORF">HPB50_020501</name>
</gene>
<evidence type="ECO:0000313" key="1">
    <source>
        <dbReference type="EMBL" id="KAH6922997.1"/>
    </source>
</evidence>
<dbReference type="EMBL" id="CM023489">
    <property type="protein sequence ID" value="KAH6922997.1"/>
    <property type="molecule type" value="Genomic_DNA"/>
</dbReference>
<sequence length="654" mass="72974">MTKPYRGVTWASKARPVQNEWGEVASPSRLKLHREVQYTYRVNVYTIRLGQETFETLLMRASTDKTKTARRAHAAPFTSSNSRSQASSMKSFALCEVHSLAEPPDRRMWSNEMQLILSCTAIAIGMANIWRFPKTLYENGGGSFLLAYMVALVAVGYPLFYLELILGQYTRLGPGAVTRCVPMARGKTVICVYSVEVCAGLLSLLMSSYLHSLLAQSLLQLMLSFTDFHLMQLSGCHGFWEQQREICYRAERRVCGIHPHVSHRLRKGHHNRSSLPLHLRPFKYDDVVMDCVNVTETMSEHFFHTSVGLRSHEQVWKVGGLNMELLLCLGLMWVLLFVCLATGLRTPVWTRAVEQVLFTIGVSYGPVVTFGSFCRRFENVHRVVFMVTLLTLAASLMYSIIVFSALGSMSLSLNTPVNHVVHGGQSVIFVAMSKYSVHWLSSGLFFLLVLIAGSSSQLSMVDVALTHWADCFPLVQRNRRHFAVVYCVVGFLLGMPFVTEAGLYLVQLVDSQVVGFLLSYVAFFELLAVIWIYGLEHLKLDVMLMHGELSAVKLEAAWCVVVPVALAATLLTSLLSGCSSLRLGPIEFPVHVCYIGWSLVIVGALQVPLWAVLEAIRNQAKLEQCLVPASTMEMGLTAMSSSEPMHSPVAHRSF</sequence>
<organism evidence="1 2">
    <name type="scientific">Hyalomma asiaticum</name>
    <name type="common">Tick</name>
    <dbReference type="NCBI Taxonomy" id="266040"/>
    <lineage>
        <taxon>Eukaryota</taxon>
        <taxon>Metazoa</taxon>
        <taxon>Ecdysozoa</taxon>
        <taxon>Arthropoda</taxon>
        <taxon>Chelicerata</taxon>
        <taxon>Arachnida</taxon>
        <taxon>Acari</taxon>
        <taxon>Parasitiformes</taxon>
        <taxon>Ixodida</taxon>
        <taxon>Ixodoidea</taxon>
        <taxon>Ixodidae</taxon>
        <taxon>Hyalomminae</taxon>
        <taxon>Hyalomma</taxon>
    </lineage>
</organism>
<proteinExistence type="predicted"/>
<dbReference type="Proteomes" id="UP000821845">
    <property type="component" value="Chromosome 9"/>
</dbReference>